<reference evidence="5" key="2">
    <citation type="journal article" date="2014" name="BMC Genomics">
        <title>A genomic perspective to assessing quality of mass-reared SIT flies used in Mediterranean fruit fly (Ceratitis capitata) eradication in California.</title>
        <authorList>
            <person name="Calla B."/>
            <person name="Hall B."/>
            <person name="Hou S."/>
            <person name="Geib S.M."/>
        </authorList>
    </citation>
    <scope>NUCLEOTIDE SEQUENCE</scope>
</reference>
<sequence length="156" mass="17868">MSSKKQQNAFQGKECFSRMNFLFQASMLMAGSNKTLAAYYGELCKNIGKKAVLKIDPDVKRQLCKRCSLALQPGITADLETVSQGKRRKCSKNTQNVDENTSLKLTCQQCGFKRKYLVNSEYKFWLENKESVMETITVEQEKQKIIRSKESKTLET</sequence>
<dbReference type="Gene3D" id="6.20.50.20">
    <property type="match status" value="1"/>
</dbReference>
<dbReference type="PANTHER" id="PTHR14742:SF0">
    <property type="entry name" value="RIBONUCLEASE P PROTEIN SUBUNIT P21"/>
    <property type="match status" value="1"/>
</dbReference>
<reference evidence="5" key="1">
    <citation type="submission" date="2013-07" db="EMBL/GenBank/DDBJ databases">
        <authorList>
            <person name="Geib S."/>
        </authorList>
    </citation>
    <scope>NUCLEOTIDE SEQUENCE</scope>
</reference>
<keyword evidence="1" id="KW-0819">tRNA processing</keyword>
<keyword evidence="3" id="KW-0862">Zinc</keyword>
<evidence type="ECO:0000256" key="4">
    <source>
        <dbReference type="ARBA" id="ARBA00038402"/>
    </source>
</evidence>
<dbReference type="Pfam" id="PF04032">
    <property type="entry name" value="Rpr2"/>
    <property type="match status" value="1"/>
</dbReference>
<accession>W8BQI2</accession>
<dbReference type="AlphaFoldDB" id="W8BQI2"/>
<dbReference type="PANTHER" id="PTHR14742">
    <property type="entry name" value="RIBONUCLEASE P SUBUNIT P21"/>
    <property type="match status" value="1"/>
</dbReference>
<name>W8BQI2_CERCA</name>
<evidence type="ECO:0000256" key="3">
    <source>
        <dbReference type="ARBA" id="ARBA00022833"/>
    </source>
</evidence>
<dbReference type="EMBL" id="GAMC01003065">
    <property type="protein sequence ID" value="JAC03491.1"/>
    <property type="molecule type" value="mRNA"/>
</dbReference>
<dbReference type="InterPro" id="IPR007175">
    <property type="entry name" value="Rpr2/Snm1/Rpp21"/>
</dbReference>
<protein>
    <submittedName>
        <fullName evidence="5">Ribonuclease P protein subunit p21</fullName>
    </submittedName>
</protein>
<comment type="similarity">
    <text evidence="4">Belongs to the eukaryotic/archaeal RNase P protein component 4 family.</text>
</comment>
<dbReference type="GO" id="GO:0046872">
    <property type="term" value="F:metal ion binding"/>
    <property type="evidence" value="ECO:0007669"/>
    <property type="project" value="UniProtKB-KW"/>
</dbReference>
<organism evidence="5">
    <name type="scientific">Ceratitis capitata</name>
    <name type="common">Mediterranean fruit fly</name>
    <name type="synonym">Tephritis capitata</name>
    <dbReference type="NCBI Taxonomy" id="7213"/>
    <lineage>
        <taxon>Eukaryota</taxon>
        <taxon>Metazoa</taxon>
        <taxon>Ecdysozoa</taxon>
        <taxon>Arthropoda</taxon>
        <taxon>Hexapoda</taxon>
        <taxon>Insecta</taxon>
        <taxon>Pterygota</taxon>
        <taxon>Neoptera</taxon>
        <taxon>Endopterygota</taxon>
        <taxon>Diptera</taxon>
        <taxon>Brachycera</taxon>
        <taxon>Muscomorpha</taxon>
        <taxon>Tephritoidea</taxon>
        <taxon>Tephritidae</taxon>
        <taxon>Ceratitis</taxon>
        <taxon>Ceratitis</taxon>
    </lineage>
</organism>
<keyword evidence="2" id="KW-0479">Metal-binding</keyword>
<evidence type="ECO:0000313" key="5">
    <source>
        <dbReference type="EMBL" id="JAC03491.1"/>
    </source>
</evidence>
<dbReference type="OrthoDB" id="128536at2759"/>
<proteinExistence type="evidence at transcript level"/>
<dbReference type="GO" id="GO:0005655">
    <property type="term" value="C:nucleolar ribonuclease P complex"/>
    <property type="evidence" value="ECO:0007669"/>
    <property type="project" value="TreeGrafter"/>
</dbReference>
<dbReference type="EMBL" id="GAMC01003063">
    <property type="protein sequence ID" value="JAC03493.1"/>
    <property type="molecule type" value="mRNA"/>
</dbReference>
<evidence type="ECO:0000256" key="2">
    <source>
        <dbReference type="ARBA" id="ARBA00022723"/>
    </source>
</evidence>
<dbReference type="GO" id="GO:0008033">
    <property type="term" value="P:tRNA processing"/>
    <property type="evidence" value="ECO:0007669"/>
    <property type="project" value="UniProtKB-KW"/>
</dbReference>
<evidence type="ECO:0000256" key="1">
    <source>
        <dbReference type="ARBA" id="ARBA00022694"/>
    </source>
</evidence>
<gene>
    <name evidence="5" type="primary">RPP21</name>
</gene>